<sequence length="242" mass="26788">MHQGRVVATADRLDSLGLSTMLEQRGWLKNLSPAKEYTSCSLDMPLGIHLKSQGILQTEHLKILFNSQVVKQVCTVFHLTDGQFRFDPTIQTPKAEMTGLSLPATEATLMGLRGLRNWTSLNEKLPAPDSSIFATISGKPQLRLDPQEWQIWEFANGTLTLRSIAAKLQLPIEKVQQIAFRLIVVGLAEEDPGCLSATNANEPEQSLPEPIEETPEVNETAGREVVSNSFIKNLLGFLQNKV</sequence>
<dbReference type="Pfam" id="PF14332">
    <property type="entry name" value="DUF4388"/>
    <property type="match status" value="1"/>
</dbReference>
<dbReference type="EMBL" id="JAZBJZ010000166">
    <property type="protein sequence ID" value="MEE3719751.1"/>
    <property type="molecule type" value="Genomic_DNA"/>
</dbReference>
<dbReference type="RefSeq" id="WP_330486188.1">
    <property type="nucleotide sequence ID" value="NZ_JAZBJZ010000166.1"/>
</dbReference>
<reference evidence="2" key="1">
    <citation type="submission" date="2024-01" db="EMBL/GenBank/DDBJ databases">
        <title>Bank of Algae and Cyanobacteria of the Azores (BACA) strain genomes.</title>
        <authorList>
            <person name="Luz R."/>
            <person name="Cordeiro R."/>
            <person name="Fonseca A."/>
            <person name="Goncalves V."/>
        </authorList>
    </citation>
    <scope>NUCLEOTIDE SEQUENCE</scope>
    <source>
        <strain evidence="2">BACA0141</strain>
    </source>
</reference>
<proteinExistence type="predicted"/>
<evidence type="ECO:0000259" key="1">
    <source>
        <dbReference type="Pfam" id="PF14332"/>
    </source>
</evidence>
<organism evidence="2 3">
    <name type="scientific">Tumidithrix elongata BACA0141</name>
    <dbReference type="NCBI Taxonomy" id="2716417"/>
    <lineage>
        <taxon>Bacteria</taxon>
        <taxon>Bacillati</taxon>
        <taxon>Cyanobacteriota</taxon>
        <taxon>Cyanophyceae</taxon>
        <taxon>Pseudanabaenales</taxon>
        <taxon>Pseudanabaenaceae</taxon>
        <taxon>Tumidithrix</taxon>
        <taxon>Tumidithrix elongata</taxon>
    </lineage>
</organism>
<dbReference type="Proteomes" id="UP001333818">
    <property type="component" value="Unassembled WGS sequence"/>
</dbReference>
<dbReference type="AlphaFoldDB" id="A0AAW9QBC7"/>
<protein>
    <submittedName>
        <fullName evidence="2">DUF4388 domain-containing protein</fullName>
    </submittedName>
</protein>
<comment type="caution">
    <text evidence="2">The sequence shown here is derived from an EMBL/GenBank/DDBJ whole genome shotgun (WGS) entry which is preliminary data.</text>
</comment>
<accession>A0AAW9QBC7</accession>
<name>A0AAW9QBC7_9CYAN</name>
<keyword evidence="3" id="KW-1185">Reference proteome</keyword>
<gene>
    <name evidence="2" type="ORF">V2H45_23700</name>
</gene>
<evidence type="ECO:0000313" key="2">
    <source>
        <dbReference type="EMBL" id="MEE3719751.1"/>
    </source>
</evidence>
<dbReference type="InterPro" id="IPR025497">
    <property type="entry name" value="PatA-like_N"/>
</dbReference>
<feature type="domain" description="PatA-like N-terminal" evidence="1">
    <location>
        <begin position="2"/>
        <end position="118"/>
    </location>
</feature>
<evidence type="ECO:0000313" key="3">
    <source>
        <dbReference type="Proteomes" id="UP001333818"/>
    </source>
</evidence>